<proteinExistence type="predicted"/>
<evidence type="ECO:0008006" key="3">
    <source>
        <dbReference type="Google" id="ProtNLM"/>
    </source>
</evidence>
<organism evidence="1 2">
    <name type="scientific">Arachis hypogaea</name>
    <name type="common">Peanut</name>
    <dbReference type="NCBI Taxonomy" id="3818"/>
    <lineage>
        <taxon>Eukaryota</taxon>
        <taxon>Viridiplantae</taxon>
        <taxon>Streptophyta</taxon>
        <taxon>Embryophyta</taxon>
        <taxon>Tracheophyta</taxon>
        <taxon>Spermatophyta</taxon>
        <taxon>Magnoliopsida</taxon>
        <taxon>eudicotyledons</taxon>
        <taxon>Gunneridae</taxon>
        <taxon>Pentapetalae</taxon>
        <taxon>rosids</taxon>
        <taxon>fabids</taxon>
        <taxon>Fabales</taxon>
        <taxon>Fabaceae</taxon>
        <taxon>Papilionoideae</taxon>
        <taxon>50 kb inversion clade</taxon>
        <taxon>dalbergioids sensu lato</taxon>
        <taxon>Dalbergieae</taxon>
        <taxon>Pterocarpus clade</taxon>
        <taxon>Arachis</taxon>
    </lineage>
</organism>
<evidence type="ECO:0000313" key="2">
    <source>
        <dbReference type="Proteomes" id="UP000464620"/>
    </source>
</evidence>
<dbReference type="Proteomes" id="UP000464620">
    <property type="component" value="Chromosome B09"/>
</dbReference>
<gene>
    <name evidence="1" type="ORF">DS421_19g638300</name>
</gene>
<evidence type="ECO:0000313" key="1">
    <source>
        <dbReference type="EMBL" id="QHN75787.1"/>
    </source>
</evidence>
<accession>A0A6B9V379</accession>
<dbReference type="EMBL" id="CP031001">
    <property type="protein sequence ID" value="QHN75787.1"/>
    <property type="molecule type" value="Genomic_DNA"/>
</dbReference>
<reference evidence="1 2" key="1">
    <citation type="submission" date="2020-01" db="EMBL/GenBank/DDBJ databases">
        <title>Genome sequence of Arachis hypogaea, cultivar Shitouqi.</title>
        <authorList>
            <person name="Zhuang W."/>
            <person name="Chen H."/>
            <person name="Varshney R."/>
            <person name="Wang D."/>
            <person name="Ming R."/>
        </authorList>
    </citation>
    <scope>NUCLEOTIDE SEQUENCE [LARGE SCALE GENOMIC DNA]</scope>
    <source>
        <tissue evidence="1">Young leaf</tissue>
    </source>
</reference>
<name>A0A6B9V379_ARAHY</name>
<dbReference type="AlphaFoldDB" id="A0A6B9V379"/>
<protein>
    <recommendedName>
        <fullName evidence="3">Defensin-like protein</fullName>
    </recommendedName>
</protein>
<sequence length="69" mass="7804">MRSEVGVGQRVFECRRKSWHYAIGDCGRETCHVTCVKDKAVSEPGIVDVSSECQGLTCFCRYWCLGEKI</sequence>